<gene>
    <name evidence="2" type="ORF">JYB87_16065</name>
</gene>
<name>A0ABX7QPA7_9GAMM</name>
<organism evidence="2 3">
    <name type="scientific">Shewanella avicenniae</name>
    <dbReference type="NCBI Taxonomy" id="2814294"/>
    <lineage>
        <taxon>Bacteria</taxon>
        <taxon>Pseudomonadati</taxon>
        <taxon>Pseudomonadota</taxon>
        <taxon>Gammaproteobacteria</taxon>
        <taxon>Alteromonadales</taxon>
        <taxon>Shewanellaceae</taxon>
        <taxon>Shewanella</taxon>
    </lineage>
</organism>
<dbReference type="RefSeq" id="WP_207354454.1">
    <property type="nucleotide sequence ID" value="NZ_CP071503.1"/>
</dbReference>
<evidence type="ECO:0000256" key="1">
    <source>
        <dbReference type="SAM" id="MobiDB-lite"/>
    </source>
</evidence>
<dbReference type="EMBL" id="CP071503">
    <property type="protein sequence ID" value="QSX33219.1"/>
    <property type="molecule type" value="Genomic_DNA"/>
</dbReference>
<reference evidence="2 3" key="1">
    <citation type="submission" date="2021-03" db="EMBL/GenBank/DDBJ databases">
        <title>Novel species identification of genus Shewanella.</title>
        <authorList>
            <person name="Liu G."/>
            <person name="Zhang Q."/>
        </authorList>
    </citation>
    <scope>NUCLEOTIDE SEQUENCE [LARGE SCALE GENOMIC DNA]</scope>
    <source>
        <strain evidence="2 3">FJAT-51800</strain>
    </source>
</reference>
<accession>A0ABX7QPA7</accession>
<protein>
    <submittedName>
        <fullName evidence="2">Ribosome alternative rescue factor ArfA</fullName>
    </submittedName>
</protein>
<proteinExistence type="predicted"/>
<evidence type="ECO:0000313" key="3">
    <source>
        <dbReference type="Proteomes" id="UP000662770"/>
    </source>
</evidence>
<sequence>MAKAKLRSQPQHEFGRGDIMDNALKAAVTSPLFRTRTESAKKGKGAFQRKQRNQKGQAHKGFAPFDFYGLAMSVGC</sequence>
<feature type="compositionally biased region" description="Basic residues" evidence="1">
    <location>
        <begin position="42"/>
        <end position="53"/>
    </location>
</feature>
<evidence type="ECO:0000313" key="2">
    <source>
        <dbReference type="EMBL" id="QSX33219.1"/>
    </source>
</evidence>
<feature type="region of interest" description="Disordered" evidence="1">
    <location>
        <begin position="36"/>
        <end position="58"/>
    </location>
</feature>
<dbReference type="Proteomes" id="UP000662770">
    <property type="component" value="Chromosome"/>
</dbReference>
<keyword evidence="3" id="KW-1185">Reference proteome</keyword>
<dbReference type="Pfam" id="PF03889">
    <property type="entry name" value="ArfA"/>
    <property type="match status" value="1"/>
</dbReference>
<dbReference type="InterPro" id="IPR005589">
    <property type="entry name" value="ArfA"/>
</dbReference>